<evidence type="ECO:0000313" key="3">
    <source>
        <dbReference type="Proteomes" id="UP000716291"/>
    </source>
</evidence>
<proteinExistence type="predicted"/>
<dbReference type="EMBL" id="JAANQT010010047">
    <property type="protein sequence ID" value="KAG1275508.1"/>
    <property type="molecule type" value="Genomic_DNA"/>
</dbReference>
<reference evidence="2" key="1">
    <citation type="journal article" date="2020" name="Microb. Genom.">
        <title>Genetic diversity of clinical and environmental Mucorales isolates obtained from an investigation of mucormycosis cases among solid organ transplant recipients.</title>
        <authorList>
            <person name="Nguyen M.H."/>
            <person name="Kaul D."/>
            <person name="Muto C."/>
            <person name="Cheng S.J."/>
            <person name="Richter R.A."/>
            <person name="Bruno V.M."/>
            <person name="Liu G."/>
            <person name="Beyhan S."/>
            <person name="Sundermann A.J."/>
            <person name="Mounaud S."/>
            <person name="Pasculle A.W."/>
            <person name="Nierman W.C."/>
            <person name="Driscoll E."/>
            <person name="Cumbie R."/>
            <person name="Clancy C.J."/>
            <person name="Dupont C.L."/>
        </authorList>
    </citation>
    <scope>NUCLEOTIDE SEQUENCE</scope>
    <source>
        <strain evidence="2">GL11</strain>
    </source>
</reference>
<dbReference type="AlphaFoldDB" id="A0A9P6WSL4"/>
<evidence type="ECO:0000313" key="2">
    <source>
        <dbReference type="EMBL" id="KAG1275508.1"/>
    </source>
</evidence>
<dbReference type="Proteomes" id="UP000716291">
    <property type="component" value="Unassembled WGS sequence"/>
</dbReference>
<protein>
    <submittedName>
        <fullName evidence="2">Uncharacterized protein</fullName>
    </submittedName>
</protein>
<accession>A0A9P6WSL4</accession>
<feature type="region of interest" description="Disordered" evidence="1">
    <location>
        <begin position="1"/>
        <end position="53"/>
    </location>
</feature>
<sequence>MTGLRPVGAEQVLEQHRAGHQQGGRQQHRARQAVKAGGGGGGHGGKHENGHVAGDCADQAVRGVVVQELAGAARYSAHSRPIPVLKVAPQRVSETTLDDSKT</sequence>
<gene>
    <name evidence="2" type="ORF">G6F64_014877</name>
</gene>
<name>A0A9P6WSL4_RHIOR</name>
<keyword evidence="3" id="KW-1185">Reference proteome</keyword>
<comment type="caution">
    <text evidence="2">The sequence shown here is derived from an EMBL/GenBank/DDBJ whole genome shotgun (WGS) entry which is preliminary data.</text>
</comment>
<evidence type="ECO:0000256" key="1">
    <source>
        <dbReference type="SAM" id="MobiDB-lite"/>
    </source>
</evidence>
<organism evidence="2 3">
    <name type="scientific">Rhizopus oryzae</name>
    <name type="common">Mucormycosis agent</name>
    <name type="synonym">Rhizopus arrhizus var. delemar</name>
    <dbReference type="NCBI Taxonomy" id="64495"/>
    <lineage>
        <taxon>Eukaryota</taxon>
        <taxon>Fungi</taxon>
        <taxon>Fungi incertae sedis</taxon>
        <taxon>Mucoromycota</taxon>
        <taxon>Mucoromycotina</taxon>
        <taxon>Mucoromycetes</taxon>
        <taxon>Mucorales</taxon>
        <taxon>Mucorineae</taxon>
        <taxon>Rhizopodaceae</taxon>
        <taxon>Rhizopus</taxon>
    </lineage>
</organism>